<comment type="caution">
    <text evidence="1">The sequence shown here is derived from an EMBL/GenBank/DDBJ whole genome shotgun (WGS) entry which is preliminary data.</text>
</comment>
<dbReference type="EMBL" id="JAAAJB010000169">
    <property type="protein sequence ID" value="KAG0263119.1"/>
    <property type="molecule type" value="Genomic_DNA"/>
</dbReference>
<evidence type="ECO:0000313" key="1">
    <source>
        <dbReference type="EMBL" id="KAG0263119.1"/>
    </source>
</evidence>
<dbReference type="OrthoDB" id="10564030at2759"/>
<evidence type="ECO:0000313" key="2">
    <source>
        <dbReference type="Proteomes" id="UP000807716"/>
    </source>
</evidence>
<protein>
    <submittedName>
        <fullName evidence="1">Uncharacterized protein</fullName>
    </submittedName>
</protein>
<accession>A0A9P6QAV6</accession>
<organism evidence="1 2">
    <name type="scientific">Actinomortierella ambigua</name>
    <dbReference type="NCBI Taxonomy" id="1343610"/>
    <lineage>
        <taxon>Eukaryota</taxon>
        <taxon>Fungi</taxon>
        <taxon>Fungi incertae sedis</taxon>
        <taxon>Mucoromycota</taxon>
        <taxon>Mortierellomycotina</taxon>
        <taxon>Mortierellomycetes</taxon>
        <taxon>Mortierellales</taxon>
        <taxon>Mortierellaceae</taxon>
        <taxon>Actinomortierella</taxon>
    </lineage>
</organism>
<dbReference type="AlphaFoldDB" id="A0A9P6QAV6"/>
<reference evidence="1" key="1">
    <citation type="journal article" date="2020" name="Fungal Divers.">
        <title>Resolving the Mortierellaceae phylogeny through synthesis of multi-gene phylogenetics and phylogenomics.</title>
        <authorList>
            <person name="Vandepol N."/>
            <person name="Liber J."/>
            <person name="Desiro A."/>
            <person name="Na H."/>
            <person name="Kennedy M."/>
            <person name="Barry K."/>
            <person name="Grigoriev I.V."/>
            <person name="Miller A.N."/>
            <person name="O'Donnell K."/>
            <person name="Stajich J.E."/>
            <person name="Bonito G."/>
        </authorList>
    </citation>
    <scope>NUCLEOTIDE SEQUENCE</scope>
    <source>
        <strain evidence="1">BC1065</strain>
    </source>
</reference>
<sequence length="157" mass="17447">MSQPSQRPRVVIPLTQTNPNAIDLFPTTGHKYVDEHIDTLASIYTTLENLTNENSRISLANIKTSIIKRTAELVLTAHPRRCCDATTIESHKELQTAKADDENTEMDDFQSETDVSWMYKEPPAEFNSSVVVASSPIEPIITPYGSDVGDDNDSEHA</sequence>
<name>A0A9P6QAV6_9FUNG</name>
<gene>
    <name evidence="1" type="ORF">DFQ27_001921</name>
</gene>
<dbReference type="Proteomes" id="UP000807716">
    <property type="component" value="Unassembled WGS sequence"/>
</dbReference>
<proteinExistence type="predicted"/>
<keyword evidence="2" id="KW-1185">Reference proteome</keyword>